<organism evidence="9 10">
    <name type="scientific">Trichoderma harzianum CBS 226.95</name>
    <dbReference type="NCBI Taxonomy" id="983964"/>
    <lineage>
        <taxon>Eukaryota</taxon>
        <taxon>Fungi</taxon>
        <taxon>Dikarya</taxon>
        <taxon>Ascomycota</taxon>
        <taxon>Pezizomycotina</taxon>
        <taxon>Sordariomycetes</taxon>
        <taxon>Hypocreomycetidae</taxon>
        <taxon>Hypocreales</taxon>
        <taxon>Hypocreaceae</taxon>
        <taxon>Trichoderma</taxon>
    </lineage>
</organism>
<dbReference type="PANTHER" id="PTHR13367">
    <property type="entry name" value="UBIQUITIN THIOESTERASE"/>
    <property type="match status" value="1"/>
</dbReference>
<keyword evidence="3" id="KW-0645">Protease</keyword>
<evidence type="ECO:0000313" key="9">
    <source>
        <dbReference type="EMBL" id="PTB47523.1"/>
    </source>
</evidence>
<evidence type="ECO:0000256" key="4">
    <source>
        <dbReference type="ARBA" id="ARBA00022786"/>
    </source>
</evidence>
<dbReference type="GO" id="GO:0006508">
    <property type="term" value="P:proteolysis"/>
    <property type="evidence" value="ECO:0007669"/>
    <property type="project" value="UniProtKB-KW"/>
</dbReference>
<dbReference type="GO" id="GO:0004843">
    <property type="term" value="F:cysteine-type deubiquitinase activity"/>
    <property type="evidence" value="ECO:0007669"/>
    <property type="project" value="UniProtKB-EC"/>
</dbReference>
<keyword evidence="6" id="KW-0788">Thiol protease</keyword>
<keyword evidence="7" id="KW-0732">Signal</keyword>
<keyword evidence="4" id="KW-0833">Ubl conjugation pathway</keyword>
<feature type="domain" description="DUF3645" evidence="8">
    <location>
        <begin position="29"/>
        <end position="64"/>
    </location>
</feature>
<dbReference type="PANTHER" id="PTHR13367:SF34">
    <property type="match status" value="1"/>
</dbReference>
<dbReference type="EC" id="3.4.19.12" evidence="2"/>
<comment type="catalytic activity">
    <reaction evidence="1">
        <text>Thiol-dependent hydrolysis of ester, thioester, amide, peptide and isopeptide bonds formed by the C-terminal Gly of ubiquitin (a 76-residue protein attached to proteins as an intracellular targeting signal).</text>
        <dbReference type="EC" id="3.4.19.12"/>
    </reaction>
</comment>
<dbReference type="Pfam" id="PF12359">
    <property type="entry name" value="DUF3645"/>
    <property type="match status" value="1"/>
</dbReference>
<proteinExistence type="predicted"/>
<evidence type="ECO:0000256" key="7">
    <source>
        <dbReference type="SAM" id="SignalP"/>
    </source>
</evidence>
<evidence type="ECO:0000259" key="8">
    <source>
        <dbReference type="Pfam" id="PF12359"/>
    </source>
</evidence>
<dbReference type="InterPro" id="IPR051346">
    <property type="entry name" value="OTU_Deubiquitinase"/>
</dbReference>
<keyword evidence="10" id="KW-1185">Reference proteome</keyword>
<dbReference type="GeneID" id="36619945"/>
<evidence type="ECO:0000313" key="10">
    <source>
        <dbReference type="Proteomes" id="UP000241690"/>
    </source>
</evidence>
<dbReference type="AlphaFoldDB" id="A0A2T3ZRT8"/>
<gene>
    <name evidence="9" type="ORF">M431DRAFT_102105</name>
</gene>
<reference evidence="9 10" key="1">
    <citation type="submission" date="2016-07" db="EMBL/GenBank/DDBJ databases">
        <title>Multiple horizontal gene transfer events from other fungi enriched the ability of initially mycotrophic Trichoderma (Ascomycota) to feed on dead plant biomass.</title>
        <authorList>
            <consortium name="DOE Joint Genome Institute"/>
            <person name="Aerts A."/>
            <person name="Atanasova L."/>
            <person name="Chenthamara K."/>
            <person name="Zhang J."/>
            <person name="Grujic M."/>
            <person name="Henrissat B."/>
            <person name="Kuo A."/>
            <person name="Salamov A."/>
            <person name="Lipzen A."/>
            <person name="Labutti K."/>
            <person name="Barry K."/>
            <person name="Miao Y."/>
            <person name="Rahimi M.J."/>
            <person name="Shen Q."/>
            <person name="Grigoriev I.V."/>
            <person name="Kubicek C.P."/>
            <person name="Druzhinina I.S."/>
        </authorList>
    </citation>
    <scope>NUCLEOTIDE SEQUENCE [LARGE SCALE GENOMIC DNA]</scope>
    <source>
        <strain evidence="9 10">CBS 226.95</strain>
    </source>
</reference>
<evidence type="ECO:0000256" key="3">
    <source>
        <dbReference type="ARBA" id="ARBA00022670"/>
    </source>
</evidence>
<dbReference type="Proteomes" id="UP000241690">
    <property type="component" value="Unassembled WGS sequence"/>
</dbReference>
<evidence type="ECO:0000256" key="1">
    <source>
        <dbReference type="ARBA" id="ARBA00000707"/>
    </source>
</evidence>
<dbReference type="RefSeq" id="XP_024767200.1">
    <property type="nucleotide sequence ID" value="XM_024911386.1"/>
</dbReference>
<feature type="non-terminal residue" evidence="9">
    <location>
        <position position="1"/>
    </location>
</feature>
<protein>
    <recommendedName>
        <fullName evidence="2">ubiquitinyl hydrolase 1</fullName>
        <ecNumber evidence="2">3.4.19.12</ecNumber>
    </recommendedName>
</protein>
<dbReference type="InterPro" id="IPR022105">
    <property type="entry name" value="DUF3645"/>
</dbReference>
<dbReference type="EMBL" id="KZ679717">
    <property type="protein sequence ID" value="PTB47523.1"/>
    <property type="molecule type" value="Genomic_DNA"/>
</dbReference>
<dbReference type="STRING" id="983964.A0A2T3ZRT8"/>
<accession>A0A2T3ZRT8</accession>
<sequence length="73" mass="8478">ILLLRGLLLSGILAFAFGQKRWRVDYSTDPNRETKTRLTVPFRAKDSPSPRSEFSHLNIVIILTYLSYYYKGL</sequence>
<evidence type="ECO:0000256" key="5">
    <source>
        <dbReference type="ARBA" id="ARBA00022801"/>
    </source>
</evidence>
<evidence type="ECO:0000256" key="2">
    <source>
        <dbReference type="ARBA" id="ARBA00012759"/>
    </source>
</evidence>
<feature type="chain" id="PRO_5015784301" description="ubiquitinyl hydrolase 1" evidence="7">
    <location>
        <begin position="19"/>
        <end position="73"/>
    </location>
</feature>
<name>A0A2T3ZRT8_TRIHA</name>
<evidence type="ECO:0000256" key="6">
    <source>
        <dbReference type="ARBA" id="ARBA00022807"/>
    </source>
</evidence>
<feature type="signal peptide" evidence="7">
    <location>
        <begin position="1"/>
        <end position="18"/>
    </location>
</feature>
<keyword evidence="5" id="KW-0378">Hydrolase</keyword>